<keyword evidence="1" id="KW-1133">Transmembrane helix</keyword>
<feature type="transmembrane region" description="Helical" evidence="1">
    <location>
        <begin position="76"/>
        <end position="101"/>
    </location>
</feature>
<dbReference type="PaxDb" id="2903-EOD17951"/>
<name>A0A0D3J366_EMIH1</name>
<dbReference type="AlphaFoldDB" id="A0A0D3J366"/>
<dbReference type="RefSeq" id="XP_005770380.1">
    <property type="nucleotide sequence ID" value="XM_005770323.1"/>
</dbReference>
<accession>A0A0D3J366</accession>
<reference evidence="3" key="1">
    <citation type="journal article" date="2013" name="Nature">
        <title>Pan genome of the phytoplankton Emiliania underpins its global distribution.</title>
        <authorList>
            <person name="Read B.A."/>
            <person name="Kegel J."/>
            <person name="Klute M.J."/>
            <person name="Kuo A."/>
            <person name="Lefebvre S.C."/>
            <person name="Maumus F."/>
            <person name="Mayer C."/>
            <person name="Miller J."/>
            <person name="Monier A."/>
            <person name="Salamov A."/>
            <person name="Young J."/>
            <person name="Aguilar M."/>
            <person name="Claverie J.M."/>
            <person name="Frickenhaus S."/>
            <person name="Gonzalez K."/>
            <person name="Herman E.K."/>
            <person name="Lin Y.C."/>
            <person name="Napier J."/>
            <person name="Ogata H."/>
            <person name="Sarno A.F."/>
            <person name="Shmutz J."/>
            <person name="Schroeder D."/>
            <person name="de Vargas C."/>
            <person name="Verret F."/>
            <person name="von Dassow P."/>
            <person name="Valentin K."/>
            <person name="Van de Peer Y."/>
            <person name="Wheeler G."/>
            <person name="Dacks J.B."/>
            <person name="Delwiche C.F."/>
            <person name="Dyhrman S.T."/>
            <person name="Glockner G."/>
            <person name="John U."/>
            <person name="Richards T."/>
            <person name="Worden A.Z."/>
            <person name="Zhang X."/>
            <person name="Grigoriev I.V."/>
            <person name="Allen A.E."/>
            <person name="Bidle K."/>
            <person name="Borodovsky M."/>
            <person name="Bowler C."/>
            <person name="Brownlee C."/>
            <person name="Cock J.M."/>
            <person name="Elias M."/>
            <person name="Gladyshev V.N."/>
            <person name="Groth M."/>
            <person name="Guda C."/>
            <person name="Hadaegh A."/>
            <person name="Iglesias-Rodriguez M.D."/>
            <person name="Jenkins J."/>
            <person name="Jones B.M."/>
            <person name="Lawson T."/>
            <person name="Leese F."/>
            <person name="Lindquist E."/>
            <person name="Lobanov A."/>
            <person name="Lomsadze A."/>
            <person name="Malik S.B."/>
            <person name="Marsh M.E."/>
            <person name="Mackinder L."/>
            <person name="Mock T."/>
            <person name="Mueller-Roeber B."/>
            <person name="Pagarete A."/>
            <person name="Parker M."/>
            <person name="Probert I."/>
            <person name="Quesneville H."/>
            <person name="Raines C."/>
            <person name="Rensing S.A."/>
            <person name="Riano-Pachon D.M."/>
            <person name="Richier S."/>
            <person name="Rokitta S."/>
            <person name="Shiraiwa Y."/>
            <person name="Soanes D.M."/>
            <person name="van der Giezen M."/>
            <person name="Wahlund T.M."/>
            <person name="Williams B."/>
            <person name="Wilson W."/>
            <person name="Wolfe G."/>
            <person name="Wurch L.L."/>
        </authorList>
    </citation>
    <scope>NUCLEOTIDE SEQUENCE</scope>
</reference>
<keyword evidence="1" id="KW-0812">Transmembrane</keyword>
<keyword evidence="3" id="KW-1185">Reference proteome</keyword>
<sequence length="137" mass="13925">MSSSAAAHCGTSNCDSAWENVAGSGEHSCGDRIAWLQSSEGGLLSESEACGRVAGEFANVCGACMPGGESSQLWKITLALTVVALGVGVAATAAICVASVLRRRRAVARLLQARNACSLADGFNSTSGIPDDLRQGH</sequence>
<proteinExistence type="predicted"/>
<dbReference type="Proteomes" id="UP000013827">
    <property type="component" value="Unassembled WGS sequence"/>
</dbReference>
<organism evidence="2 3">
    <name type="scientific">Emiliania huxleyi (strain CCMP1516)</name>
    <dbReference type="NCBI Taxonomy" id="280463"/>
    <lineage>
        <taxon>Eukaryota</taxon>
        <taxon>Haptista</taxon>
        <taxon>Haptophyta</taxon>
        <taxon>Prymnesiophyceae</taxon>
        <taxon>Isochrysidales</taxon>
        <taxon>Noelaerhabdaceae</taxon>
        <taxon>Emiliania</taxon>
    </lineage>
</organism>
<evidence type="ECO:0000256" key="1">
    <source>
        <dbReference type="SAM" id="Phobius"/>
    </source>
</evidence>
<keyword evidence="1" id="KW-0472">Membrane</keyword>
<dbReference type="GeneID" id="19045952"/>
<evidence type="ECO:0000313" key="2">
    <source>
        <dbReference type="EnsemblProtists" id="EOD17951"/>
    </source>
</evidence>
<reference evidence="2" key="2">
    <citation type="submission" date="2024-10" db="UniProtKB">
        <authorList>
            <consortium name="EnsemblProtists"/>
        </authorList>
    </citation>
    <scope>IDENTIFICATION</scope>
</reference>
<evidence type="ECO:0000313" key="3">
    <source>
        <dbReference type="Proteomes" id="UP000013827"/>
    </source>
</evidence>
<dbReference type="EnsemblProtists" id="EOD17951">
    <property type="protein sequence ID" value="EOD17951"/>
    <property type="gene ID" value="EMIHUDRAFT_195939"/>
</dbReference>
<protein>
    <submittedName>
        <fullName evidence="2">Uncharacterized protein</fullName>
    </submittedName>
</protein>
<dbReference type="HOGENOM" id="CLU_1868997_0_0_1"/>
<dbReference type="KEGG" id="ehx:EMIHUDRAFT_195939"/>